<dbReference type="Proteomes" id="UP000534286">
    <property type="component" value="Unassembled WGS sequence"/>
</dbReference>
<sequence length="371" mass="38174">MPPRNSPRRVTLVSGLLLAGVSATTGAIIAQPWSAMADPGWSGTSATTAPAADPPVMAEQPSLSRVEVPPDDESADAEERPPEVARAQETPTTEQMRSPVKSTSARAKISGADGTPDPVPARSDPPAPDKSDKPTAPTTAPPSATPGPASNDDPAPAHTAQRGVTTAPASPKETSGPAPDPAPSARRTAPRPATPRPTSKPAATKEPARAAPSPTGDTPRTVPQSAPLKPVPPAQTARPTAGPTTTPVPDARVEKPAAEPETPQPLNALPSPAVRAVLPLPPLAHVSSTDLCLSQDASCWSLAPWRSRTLFAADPLNAKQRTVPQWAFAPPPARPVLLPSASVPWAPAPVRAGCWSFSPSSLCARSWEKKS</sequence>
<feature type="compositionally biased region" description="Low complexity" evidence="1">
    <location>
        <begin position="183"/>
        <end position="205"/>
    </location>
</feature>
<evidence type="ECO:0000313" key="3">
    <source>
        <dbReference type="Proteomes" id="UP000534286"/>
    </source>
</evidence>
<feature type="compositionally biased region" description="Low complexity" evidence="1">
    <location>
        <begin position="44"/>
        <end position="55"/>
    </location>
</feature>
<feature type="compositionally biased region" description="Polar residues" evidence="1">
    <location>
        <begin position="215"/>
        <end position="224"/>
    </location>
</feature>
<evidence type="ECO:0000313" key="2">
    <source>
        <dbReference type="EMBL" id="MBB4938646.1"/>
    </source>
</evidence>
<dbReference type="AlphaFoldDB" id="A0A7W7RUU6"/>
<dbReference type="EMBL" id="JACHJU010000001">
    <property type="protein sequence ID" value="MBB4938646.1"/>
    <property type="molecule type" value="Genomic_DNA"/>
</dbReference>
<feature type="compositionally biased region" description="Polar residues" evidence="1">
    <location>
        <begin position="89"/>
        <end position="105"/>
    </location>
</feature>
<accession>A0A7W7RUU6</accession>
<gene>
    <name evidence="2" type="ORF">FHR32_002951</name>
</gene>
<dbReference type="PRINTS" id="PR01217">
    <property type="entry name" value="PRICHEXTENSN"/>
</dbReference>
<feature type="region of interest" description="Disordered" evidence="1">
    <location>
        <begin position="35"/>
        <end position="269"/>
    </location>
</feature>
<protein>
    <submittedName>
        <fullName evidence="2">Uncharacterized protein</fullName>
    </submittedName>
</protein>
<feature type="compositionally biased region" description="Pro residues" evidence="1">
    <location>
        <begin position="117"/>
        <end position="126"/>
    </location>
</feature>
<dbReference type="RefSeq" id="WP_184754793.1">
    <property type="nucleotide sequence ID" value="NZ_BAABEK010000049.1"/>
</dbReference>
<evidence type="ECO:0000256" key="1">
    <source>
        <dbReference type="SAM" id="MobiDB-lite"/>
    </source>
</evidence>
<name>A0A7W7RUU6_9ACTN</name>
<comment type="caution">
    <text evidence="2">The sequence shown here is derived from an EMBL/GenBank/DDBJ whole genome shotgun (WGS) entry which is preliminary data.</text>
</comment>
<feature type="compositionally biased region" description="Low complexity" evidence="1">
    <location>
        <begin position="234"/>
        <end position="250"/>
    </location>
</feature>
<keyword evidence="3" id="KW-1185">Reference proteome</keyword>
<reference evidence="2 3" key="1">
    <citation type="submission" date="2020-08" db="EMBL/GenBank/DDBJ databases">
        <title>Sequencing the genomes of 1000 actinobacteria strains.</title>
        <authorList>
            <person name="Klenk H.-P."/>
        </authorList>
    </citation>
    <scope>NUCLEOTIDE SEQUENCE [LARGE SCALE GENOMIC DNA]</scope>
    <source>
        <strain evidence="2 3">DSM 43023</strain>
    </source>
</reference>
<organism evidence="2 3">
    <name type="scientific">Streptosporangium album</name>
    <dbReference type="NCBI Taxonomy" id="47479"/>
    <lineage>
        <taxon>Bacteria</taxon>
        <taxon>Bacillati</taxon>
        <taxon>Actinomycetota</taxon>
        <taxon>Actinomycetes</taxon>
        <taxon>Streptosporangiales</taxon>
        <taxon>Streptosporangiaceae</taxon>
        <taxon>Streptosporangium</taxon>
    </lineage>
</organism>
<proteinExistence type="predicted"/>